<evidence type="ECO:0000256" key="1">
    <source>
        <dbReference type="SAM" id="MobiDB-lite"/>
    </source>
</evidence>
<dbReference type="InterPro" id="IPR032389">
    <property type="entry name" value="GspB_C"/>
</dbReference>
<dbReference type="EMBL" id="QFPO01000005">
    <property type="protein sequence ID" value="PZQ16304.1"/>
    <property type="molecule type" value="Genomic_DNA"/>
</dbReference>
<feature type="compositionally biased region" description="Low complexity" evidence="1">
    <location>
        <begin position="117"/>
        <end position="145"/>
    </location>
</feature>
<name>A0A2W5KKD8_9GAMM</name>
<accession>A0A2W5KKD8</accession>
<evidence type="ECO:0000256" key="2">
    <source>
        <dbReference type="SAM" id="Phobius"/>
    </source>
</evidence>
<keyword evidence="2" id="KW-0472">Membrane</keyword>
<feature type="compositionally biased region" description="Low complexity" evidence="1">
    <location>
        <begin position="153"/>
        <end position="167"/>
    </location>
</feature>
<organism evidence="4 5">
    <name type="scientific">Rhodanobacter denitrificans</name>
    <dbReference type="NCBI Taxonomy" id="666685"/>
    <lineage>
        <taxon>Bacteria</taxon>
        <taxon>Pseudomonadati</taxon>
        <taxon>Pseudomonadota</taxon>
        <taxon>Gammaproteobacteria</taxon>
        <taxon>Lysobacterales</taxon>
        <taxon>Rhodanobacteraceae</taxon>
        <taxon>Rhodanobacter</taxon>
    </lineage>
</organism>
<dbReference type="Pfam" id="PF16537">
    <property type="entry name" value="T2SSB"/>
    <property type="match status" value="1"/>
</dbReference>
<evidence type="ECO:0000313" key="5">
    <source>
        <dbReference type="Proteomes" id="UP000249046"/>
    </source>
</evidence>
<feature type="compositionally biased region" description="Low complexity" evidence="1">
    <location>
        <begin position="85"/>
        <end position="110"/>
    </location>
</feature>
<evidence type="ECO:0000313" key="4">
    <source>
        <dbReference type="EMBL" id="PZQ16304.1"/>
    </source>
</evidence>
<feature type="compositionally biased region" description="Pro residues" evidence="1">
    <location>
        <begin position="168"/>
        <end position="183"/>
    </location>
</feature>
<protein>
    <recommendedName>
        <fullName evidence="3">Type II secretion system protein GspB C-terminal domain-containing protein</fullName>
    </recommendedName>
</protein>
<comment type="caution">
    <text evidence="4">The sequence shown here is derived from an EMBL/GenBank/DDBJ whole genome shotgun (WGS) entry which is preliminary data.</text>
</comment>
<reference evidence="4 5" key="1">
    <citation type="submission" date="2017-08" db="EMBL/GenBank/DDBJ databases">
        <title>Infants hospitalized years apart are colonized by the same room-sourced microbial strains.</title>
        <authorList>
            <person name="Brooks B."/>
            <person name="Olm M.R."/>
            <person name="Firek B.A."/>
            <person name="Baker R."/>
            <person name="Thomas B.C."/>
            <person name="Morowitz M.J."/>
            <person name="Banfield J.F."/>
        </authorList>
    </citation>
    <scope>NUCLEOTIDE SEQUENCE [LARGE SCALE GENOMIC DNA]</scope>
    <source>
        <strain evidence="4">S2_005_003_R2_42</strain>
    </source>
</reference>
<feature type="domain" description="Type II secretion system protein GspB C-terminal" evidence="3">
    <location>
        <begin position="203"/>
        <end position="258"/>
    </location>
</feature>
<gene>
    <name evidence="4" type="ORF">DI564_06620</name>
</gene>
<evidence type="ECO:0000259" key="3">
    <source>
        <dbReference type="Pfam" id="PF16537"/>
    </source>
</evidence>
<keyword evidence="2" id="KW-1133">Transmembrane helix</keyword>
<sequence length="265" mass="27704">MSLILEALKKSESQRRLGEMPNLATPVIATRKRRSLLPVLVAAIAVALAAGWWLQRDGTPTVAPTEPQVVTPSAPQPAAERRPALADAAQKPPAATPVRTPRTADTTKPAAAPPPADAVADVQTPAAQPAPASPAPSAAAAATKPLPAPVPVAGPAATNPAANSSTAPAPPVVTPAPAPPPAVPAQPALPRFWELPYATRRELPTMQLTMQVYSDDPAKRFVILNDVRQTEGAELGKGLYLREIRQDGLVMEVDGTRFFYPRGGR</sequence>
<dbReference type="GO" id="GO:0015627">
    <property type="term" value="C:type II protein secretion system complex"/>
    <property type="evidence" value="ECO:0007669"/>
    <property type="project" value="InterPro"/>
</dbReference>
<dbReference type="Proteomes" id="UP000249046">
    <property type="component" value="Unassembled WGS sequence"/>
</dbReference>
<feature type="transmembrane region" description="Helical" evidence="2">
    <location>
        <begin position="36"/>
        <end position="54"/>
    </location>
</feature>
<proteinExistence type="predicted"/>
<keyword evidence="2" id="KW-0812">Transmembrane</keyword>
<dbReference type="AlphaFoldDB" id="A0A2W5KKD8"/>
<feature type="region of interest" description="Disordered" evidence="1">
    <location>
        <begin position="61"/>
        <end position="183"/>
    </location>
</feature>